<accession>A0A0M2T0G1</accession>
<dbReference type="RefSeq" id="WP_046523030.1">
    <property type="nucleotide sequence ID" value="NZ_LAYY01000006.1"/>
</dbReference>
<dbReference type="AlphaFoldDB" id="A0A0M2T0G1"/>
<dbReference type="SUPFAM" id="SSF48208">
    <property type="entry name" value="Six-hairpin glycosidases"/>
    <property type="match status" value="1"/>
</dbReference>
<dbReference type="EMBL" id="LAYY01000006">
    <property type="protein sequence ID" value="KKK38727.1"/>
    <property type="molecule type" value="Genomic_DNA"/>
</dbReference>
<sequence length="401" mass="46796">MAIKKRLFIIFTAVILIFGFFERKAVDGLNTEDVLTPEFYDEMYFQQAAWSFKQFPSGNYNFSGEDYAWGWSYVALSLLNMYMATGDEKYLNFFFPQAQYILKHTDEKLGIESFTNSGLSLPAWSDRGHYTSGKFSYTYPVHTGMIVVPILVFVDIVQTYNLSEYRDIADEFLVSAGKALAVHNQPGMWKDVSETEGFFRGHSYGEPYVTEANKMAVPNRIFIYLAACGLYDKLTEGNAYTEKIEKSLRYFKNELVSYDEKHDAYYWRYWVSGTTPRPGEDISHAALTIYGLYILHEHAGFDIFSTKDFERFTNIIYKTVHTDRPPKVRKYIHNLENEKKVYFNQEENPYYFEILRLGYLGIYDKGIFEELEGVYQEMYLREESSSTALFSISAYLYINSQ</sequence>
<organism evidence="1 2">
    <name type="scientific">Mesobacillus campisalis</name>
    <dbReference type="NCBI Taxonomy" id="1408103"/>
    <lineage>
        <taxon>Bacteria</taxon>
        <taxon>Bacillati</taxon>
        <taxon>Bacillota</taxon>
        <taxon>Bacilli</taxon>
        <taxon>Bacillales</taxon>
        <taxon>Bacillaceae</taxon>
        <taxon>Mesobacillus</taxon>
    </lineage>
</organism>
<evidence type="ECO:0008006" key="3">
    <source>
        <dbReference type="Google" id="ProtNLM"/>
    </source>
</evidence>
<dbReference type="GO" id="GO:0005975">
    <property type="term" value="P:carbohydrate metabolic process"/>
    <property type="evidence" value="ECO:0007669"/>
    <property type="project" value="InterPro"/>
</dbReference>
<dbReference type="OrthoDB" id="1802546at2"/>
<protein>
    <recommendedName>
        <fullName evidence="3">D-glucuronyl C5-epimerase C-terminal domain-containing protein</fullName>
    </recommendedName>
</protein>
<gene>
    <name evidence="1" type="ORF">WQ57_06990</name>
</gene>
<proteinExistence type="predicted"/>
<dbReference type="PATRIC" id="fig|1408103.3.peg.1571"/>
<name>A0A0M2T0G1_9BACI</name>
<keyword evidence="2" id="KW-1185">Reference proteome</keyword>
<dbReference type="InterPro" id="IPR008928">
    <property type="entry name" value="6-hairpin_glycosidase_sf"/>
</dbReference>
<evidence type="ECO:0000313" key="1">
    <source>
        <dbReference type="EMBL" id="KKK38727.1"/>
    </source>
</evidence>
<reference evidence="1 2" key="1">
    <citation type="submission" date="2015-04" db="EMBL/GenBank/DDBJ databases">
        <title>Taxonomic description and genome sequence of Bacillus campisalis sp. nov., a novel member of the genus Bacillus isolated from solar saltern.</title>
        <authorList>
            <person name="Mathan Kumar R."/>
            <person name="Kaur G."/>
            <person name="Kumar A."/>
            <person name="Singh N.K."/>
            <person name="Kaur N."/>
            <person name="Kumar N."/>
            <person name="Mayilraj S."/>
        </authorList>
    </citation>
    <scope>NUCLEOTIDE SEQUENCE [LARGE SCALE GENOMIC DNA]</scope>
    <source>
        <strain evidence="1 2">SA2-6</strain>
    </source>
</reference>
<comment type="caution">
    <text evidence="1">The sequence shown here is derived from an EMBL/GenBank/DDBJ whole genome shotgun (WGS) entry which is preliminary data.</text>
</comment>
<evidence type="ECO:0000313" key="2">
    <source>
        <dbReference type="Proteomes" id="UP000034166"/>
    </source>
</evidence>
<dbReference type="Proteomes" id="UP000034166">
    <property type="component" value="Unassembled WGS sequence"/>
</dbReference>